<evidence type="ECO:0000256" key="5">
    <source>
        <dbReference type="ARBA" id="ARBA00022679"/>
    </source>
</evidence>
<dbReference type="PANTHER" id="PTHR34069:SF2">
    <property type="entry name" value="BETA-KETOACYL-[ACYL-CARRIER-PROTEIN] SYNTHASE III"/>
    <property type="match status" value="1"/>
</dbReference>
<accession>A0A418M1C0</accession>
<evidence type="ECO:0000256" key="7">
    <source>
        <dbReference type="ARBA" id="ARBA00023098"/>
    </source>
</evidence>
<keyword evidence="5" id="KW-0808">Transferase</keyword>
<evidence type="ECO:0000256" key="6">
    <source>
        <dbReference type="ARBA" id="ARBA00022832"/>
    </source>
</evidence>
<evidence type="ECO:0000256" key="10">
    <source>
        <dbReference type="ARBA" id="ARBA00023315"/>
    </source>
</evidence>
<dbReference type="InterPro" id="IPR016039">
    <property type="entry name" value="Thiolase-like"/>
</dbReference>
<sequence length="353" mass="39019">MMKNTKIAGIGYYVPERVVTNEEIAPWVDVDGPWIEERTGIRERRYAKVGEETATTMGTIAARIAIDRAGITPKDVDFIIFATMSADYIVPGCGVLLQRELGITSSEIGALDIRNQCSGFIYALSVADKFIKTGTYKNILVVAAERQSFNLDYSLRGRDSAIIFADGAGAVVLQPTDQPSEGILTTHLHADGTDAEELAIINPGSHGNYHLKKYKMQYLESEYNLVHPNTGPFEGQFIYPGVFKGYLVIKKAFQKFPEAIQEAIKTAGYSLGDVDFFVMHQANLRILEYIQKKLGLPDEKLWNNIQLYGNTTAASVPIALCEAWEAGRIREGDLVCLAAFGSGFTWASALIRW</sequence>
<proteinExistence type="inferred from homology"/>
<organism evidence="13 14">
    <name type="scientific">Fibrisoma montanum</name>
    <dbReference type="NCBI Taxonomy" id="2305895"/>
    <lineage>
        <taxon>Bacteria</taxon>
        <taxon>Pseudomonadati</taxon>
        <taxon>Bacteroidota</taxon>
        <taxon>Cytophagia</taxon>
        <taxon>Cytophagales</taxon>
        <taxon>Spirosomataceae</taxon>
        <taxon>Fibrisoma</taxon>
    </lineage>
</organism>
<keyword evidence="6" id="KW-0276">Fatty acid metabolism</keyword>
<dbReference type="OrthoDB" id="9815506at2"/>
<protein>
    <submittedName>
        <fullName evidence="13">Ketoacyl-ACP synthase III</fullName>
    </submittedName>
</protein>
<evidence type="ECO:0000256" key="8">
    <source>
        <dbReference type="ARBA" id="ARBA00023160"/>
    </source>
</evidence>
<evidence type="ECO:0000259" key="11">
    <source>
        <dbReference type="Pfam" id="PF08541"/>
    </source>
</evidence>
<dbReference type="GO" id="GO:0044550">
    <property type="term" value="P:secondary metabolite biosynthetic process"/>
    <property type="evidence" value="ECO:0007669"/>
    <property type="project" value="TreeGrafter"/>
</dbReference>
<comment type="similarity">
    <text evidence="2">Belongs to the thiolase-like superfamily. FabH family.</text>
</comment>
<comment type="pathway">
    <text evidence="1">Lipid metabolism.</text>
</comment>
<evidence type="ECO:0000256" key="1">
    <source>
        <dbReference type="ARBA" id="ARBA00005189"/>
    </source>
</evidence>
<gene>
    <name evidence="13" type="ORF">DYU11_24625</name>
</gene>
<keyword evidence="9" id="KW-0511">Multifunctional enzyme</keyword>
<dbReference type="Proteomes" id="UP000283523">
    <property type="component" value="Unassembled WGS sequence"/>
</dbReference>
<dbReference type="NCBIfam" id="NF006829">
    <property type="entry name" value="PRK09352.1"/>
    <property type="match status" value="1"/>
</dbReference>
<comment type="caution">
    <text evidence="13">The sequence shown here is derived from an EMBL/GenBank/DDBJ whole genome shotgun (WGS) entry which is preliminary data.</text>
</comment>
<keyword evidence="4" id="KW-0444">Lipid biosynthesis</keyword>
<evidence type="ECO:0000256" key="3">
    <source>
        <dbReference type="ARBA" id="ARBA00022490"/>
    </source>
</evidence>
<evidence type="ECO:0000313" key="13">
    <source>
        <dbReference type="EMBL" id="RIV19295.1"/>
    </source>
</evidence>
<dbReference type="GO" id="GO:0004315">
    <property type="term" value="F:3-oxoacyl-[acyl-carrier-protein] synthase activity"/>
    <property type="evidence" value="ECO:0007669"/>
    <property type="project" value="InterPro"/>
</dbReference>
<dbReference type="Gene3D" id="3.40.47.10">
    <property type="match status" value="1"/>
</dbReference>
<dbReference type="NCBIfam" id="TIGR00747">
    <property type="entry name" value="fabH"/>
    <property type="match status" value="1"/>
</dbReference>
<dbReference type="PANTHER" id="PTHR34069">
    <property type="entry name" value="3-OXOACYL-[ACYL-CARRIER-PROTEIN] SYNTHASE 3"/>
    <property type="match status" value="1"/>
</dbReference>
<dbReference type="SUPFAM" id="SSF53901">
    <property type="entry name" value="Thiolase-like"/>
    <property type="match status" value="2"/>
</dbReference>
<evidence type="ECO:0000256" key="2">
    <source>
        <dbReference type="ARBA" id="ARBA00008642"/>
    </source>
</evidence>
<feature type="domain" description="Beta-ketoacyl-[acyl-carrier-protein] synthase III N-terminal" evidence="12">
    <location>
        <begin position="111"/>
        <end position="192"/>
    </location>
</feature>
<dbReference type="Pfam" id="PF08541">
    <property type="entry name" value="ACP_syn_III_C"/>
    <property type="match status" value="1"/>
</dbReference>
<keyword evidence="3" id="KW-0963">Cytoplasm</keyword>
<keyword evidence="10" id="KW-0012">Acyltransferase</keyword>
<dbReference type="CDD" id="cd00830">
    <property type="entry name" value="KAS_III"/>
    <property type="match status" value="1"/>
</dbReference>
<dbReference type="InterPro" id="IPR013751">
    <property type="entry name" value="ACP_syn_III_N"/>
</dbReference>
<dbReference type="InterPro" id="IPR013747">
    <property type="entry name" value="ACP_syn_III_C"/>
</dbReference>
<evidence type="ECO:0000256" key="4">
    <source>
        <dbReference type="ARBA" id="ARBA00022516"/>
    </source>
</evidence>
<name>A0A418M1C0_9BACT</name>
<dbReference type="GO" id="GO:0006633">
    <property type="term" value="P:fatty acid biosynthetic process"/>
    <property type="evidence" value="ECO:0007669"/>
    <property type="project" value="UniProtKB-KW"/>
</dbReference>
<dbReference type="InterPro" id="IPR004655">
    <property type="entry name" value="FabH"/>
</dbReference>
<keyword evidence="8" id="KW-0275">Fatty acid biosynthesis</keyword>
<dbReference type="EMBL" id="QXED01000008">
    <property type="protein sequence ID" value="RIV19295.1"/>
    <property type="molecule type" value="Genomic_DNA"/>
</dbReference>
<evidence type="ECO:0000313" key="14">
    <source>
        <dbReference type="Proteomes" id="UP000283523"/>
    </source>
</evidence>
<evidence type="ECO:0000259" key="12">
    <source>
        <dbReference type="Pfam" id="PF08545"/>
    </source>
</evidence>
<keyword evidence="14" id="KW-1185">Reference proteome</keyword>
<dbReference type="Pfam" id="PF08545">
    <property type="entry name" value="ACP_syn_III"/>
    <property type="match status" value="1"/>
</dbReference>
<feature type="domain" description="Beta-ketoacyl-[acyl-carrier-protein] synthase III C-terminal" evidence="11">
    <location>
        <begin position="265"/>
        <end position="353"/>
    </location>
</feature>
<evidence type="ECO:0000256" key="9">
    <source>
        <dbReference type="ARBA" id="ARBA00023268"/>
    </source>
</evidence>
<reference evidence="13 14" key="1">
    <citation type="submission" date="2018-08" db="EMBL/GenBank/DDBJ databases">
        <title>Fibrisoma montanum sp. nov., isolated from Danxia mountain soil.</title>
        <authorList>
            <person name="Huang Y."/>
        </authorList>
    </citation>
    <scope>NUCLEOTIDE SEQUENCE [LARGE SCALE GENOMIC DNA]</scope>
    <source>
        <strain evidence="13 14">HYT19</strain>
    </source>
</reference>
<keyword evidence="7" id="KW-0443">Lipid metabolism</keyword>
<dbReference type="AlphaFoldDB" id="A0A418M1C0"/>